<evidence type="ECO:0000256" key="1">
    <source>
        <dbReference type="ARBA" id="ARBA00004123"/>
    </source>
</evidence>
<dbReference type="FunFam" id="3.40.50.720:FF:001022">
    <property type="entry name" value="Predicted gene 15294"/>
    <property type="match status" value="1"/>
</dbReference>
<dbReference type="PRINTS" id="PR00078">
    <property type="entry name" value="G3PDHDRGNASE"/>
</dbReference>
<keyword evidence="12" id="KW-0810">Translation regulation</keyword>
<protein>
    <recommendedName>
        <fullName evidence="7">Glyceraldehyde-3-phosphate dehydrogenase</fullName>
        <ecNumber evidence="6">1.2.1.12</ecNumber>
    </recommendedName>
    <alternativeName>
        <fullName evidence="18">Peptidyl-cysteine S-nitrosylase GAPDH</fullName>
    </alternativeName>
</protein>
<dbReference type="GO" id="GO:0005856">
    <property type="term" value="C:cytoskeleton"/>
    <property type="evidence" value="ECO:0007669"/>
    <property type="project" value="UniProtKB-SubCell"/>
</dbReference>
<evidence type="ECO:0000256" key="19">
    <source>
        <dbReference type="ARBA" id="ARBA00046997"/>
    </source>
</evidence>
<dbReference type="GO" id="GO:0006417">
    <property type="term" value="P:regulation of translation"/>
    <property type="evidence" value="ECO:0007669"/>
    <property type="project" value="UniProtKB-KW"/>
</dbReference>
<dbReference type="SUPFAM" id="SSF55347">
    <property type="entry name" value="Glyceraldehyde-3-phosphate dehydrogenase-like, C-terminal domain"/>
    <property type="match status" value="1"/>
</dbReference>
<reference evidence="23" key="2">
    <citation type="submission" date="2025-09" db="UniProtKB">
        <authorList>
            <consortium name="Ensembl"/>
        </authorList>
    </citation>
    <scope>IDENTIFICATION</scope>
</reference>
<evidence type="ECO:0000256" key="5">
    <source>
        <dbReference type="ARBA" id="ARBA00007406"/>
    </source>
</evidence>
<dbReference type="InterPro" id="IPR020829">
    <property type="entry name" value="GlycerAld_3-P_DH_cat"/>
</dbReference>
<evidence type="ECO:0000256" key="11">
    <source>
        <dbReference type="ARBA" id="ARBA00022799"/>
    </source>
</evidence>
<reference evidence="23" key="1">
    <citation type="submission" date="2025-08" db="UniProtKB">
        <authorList>
            <consortium name="Ensembl"/>
        </authorList>
    </citation>
    <scope>IDENTIFICATION</scope>
</reference>
<accession>A0A8C7BY51</accession>
<keyword evidence="10" id="KW-0053">Apoptosis</keyword>
<keyword evidence="24" id="KW-1185">Reference proteome</keyword>
<comment type="catalytic activity">
    <reaction evidence="21">
        <text>S-nitroso-L-cysteinyl-[GAPDH] + L-cysteinyl-[protein] = L-cysteinyl-[GAPDH] + S-nitroso-L-cysteinyl-[protein]</text>
        <dbReference type="Rhea" id="RHEA:66684"/>
        <dbReference type="Rhea" id="RHEA-COMP:10131"/>
        <dbReference type="Rhea" id="RHEA-COMP:17089"/>
        <dbReference type="Rhea" id="RHEA-COMP:17090"/>
        <dbReference type="Rhea" id="RHEA-COMP:17091"/>
        <dbReference type="ChEBI" id="CHEBI:29950"/>
        <dbReference type="ChEBI" id="CHEBI:149494"/>
    </reaction>
    <physiologicalReaction direction="left-to-right" evidence="21">
        <dbReference type="Rhea" id="RHEA:66685"/>
    </physiologicalReaction>
</comment>
<evidence type="ECO:0000256" key="9">
    <source>
        <dbReference type="ARBA" id="ARBA00022679"/>
    </source>
</evidence>
<dbReference type="Gene3D" id="3.40.50.720">
    <property type="entry name" value="NAD(P)-binding Rossmann-like Domain"/>
    <property type="match status" value="1"/>
</dbReference>
<dbReference type="Gene3D" id="3.30.360.10">
    <property type="entry name" value="Dihydrodipicolinate Reductase, domain 2"/>
    <property type="match status" value="1"/>
</dbReference>
<evidence type="ECO:0000256" key="21">
    <source>
        <dbReference type="ARBA" id="ARBA00048005"/>
    </source>
</evidence>
<evidence type="ECO:0000256" key="18">
    <source>
        <dbReference type="ARBA" id="ARBA00031890"/>
    </source>
</evidence>
<keyword evidence="8" id="KW-0963">Cytoplasm</keyword>
<evidence type="ECO:0000256" key="2">
    <source>
        <dbReference type="ARBA" id="ARBA00004245"/>
    </source>
</evidence>
<evidence type="ECO:0000256" key="17">
    <source>
        <dbReference type="ARBA" id="ARBA00023242"/>
    </source>
</evidence>
<organism evidence="23 24">
    <name type="scientific">Neovison vison</name>
    <name type="common">American mink</name>
    <name type="synonym">Mustela vison</name>
    <dbReference type="NCBI Taxonomy" id="452646"/>
    <lineage>
        <taxon>Eukaryota</taxon>
        <taxon>Metazoa</taxon>
        <taxon>Chordata</taxon>
        <taxon>Craniata</taxon>
        <taxon>Vertebrata</taxon>
        <taxon>Euteleostomi</taxon>
        <taxon>Mammalia</taxon>
        <taxon>Eutheria</taxon>
        <taxon>Laurasiatheria</taxon>
        <taxon>Carnivora</taxon>
        <taxon>Caniformia</taxon>
        <taxon>Musteloidea</taxon>
        <taxon>Mustelidae</taxon>
        <taxon>Mustelinae</taxon>
        <taxon>Neogale</taxon>
    </lineage>
</organism>
<keyword evidence="17" id="KW-0539">Nucleus</keyword>
<keyword evidence="15" id="KW-0324">Glycolysis</keyword>
<evidence type="ECO:0000256" key="15">
    <source>
        <dbReference type="ARBA" id="ARBA00023152"/>
    </source>
</evidence>
<dbReference type="GO" id="GO:0016740">
    <property type="term" value="F:transferase activity"/>
    <property type="evidence" value="ECO:0007669"/>
    <property type="project" value="UniProtKB-KW"/>
</dbReference>
<dbReference type="InterPro" id="IPR020830">
    <property type="entry name" value="GlycerAld_3-P_DH_AS"/>
</dbReference>
<keyword evidence="13" id="KW-0560">Oxidoreductase</keyword>
<dbReference type="PROSITE" id="PS00071">
    <property type="entry name" value="GAPDH"/>
    <property type="match status" value="1"/>
</dbReference>
<dbReference type="AlphaFoldDB" id="A0A8C7BY51"/>
<dbReference type="GO" id="GO:0004365">
    <property type="term" value="F:glyceraldehyde-3-phosphate dehydrogenase (NAD+) (phosphorylating) activity"/>
    <property type="evidence" value="ECO:0007669"/>
    <property type="project" value="UniProtKB-EC"/>
</dbReference>
<evidence type="ECO:0000256" key="12">
    <source>
        <dbReference type="ARBA" id="ARBA00022845"/>
    </source>
</evidence>
<comment type="pathway">
    <text evidence="4">Carbohydrate degradation; glycolysis; pyruvate from D-glyceraldehyde 3-phosphate: step 1/5.</text>
</comment>
<dbReference type="GO" id="GO:0005634">
    <property type="term" value="C:nucleus"/>
    <property type="evidence" value="ECO:0007669"/>
    <property type="project" value="UniProtKB-SubCell"/>
</dbReference>
<dbReference type="Proteomes" id="UP000694425">
    <property type="component" value="Unplaced"/>
</dbReference>
<evidence type="ECO:0000256" key="10">
    <source>
        <dbReference type="ARBA" id="ARBA00022703"/>
    </source>
</evidence>
<comment type="catalytic activity">
    <reaction evidence="20">
        <text>D-glyceraldehyde 3-phosphate + phosphate + NAD(+) = (2R)-3-phospho-glyceroyl phosphate + NADH + H(+)</text>
        <dbReference type="Rhea" id="RHEA:10300"/>
        <dbReference type="ChEBI" id="CHEBI:15378"/>
        <dbReference type="ChEBI" id="CHEBI:43474"/>
        <dbReference type="ChEBI" id="CHEBI:57540"/>
        <dbReference type="ChEBI" id="CHEBI:57604"/>
        <dbReference type="ChEBI" id="CHEBI:57945"/>
        <dbReference type="ChEBI" id="CHEBI:59776"/>
        <dbReference type="EC" id="1.2.1.12"/>
    </reaction>
</comment>
<evidence type="ECO:0000313" key="24">
    <source>
        <dbReference type="Proteomes" id="UP000694425"/>
    </source>
</evidence>
<keyword evidence="16" id="KW-0206">Cytoskeleton</keyword>
<keyword evidence="11" id="KW-0702">S-nitrosylation</keyword>
<comment type="similarity">
    <text evidence="5">Belongs to the glyceraldehyde-3-phosphate dehydrogenase family.</text>
</comment>
<dbReference type="GO" id="GO:0006096">
    <property type="term" value="P:glycolytic process"/>
    <property type="evidence" value="ECO:0007669"/>
    <property type="project" value="UniProtKB-KW"/>
</dbReference>
<dbReference type="InterPro" id="IPR020831">
    <property type="entry name" value="GlycerAld/Erythrose_P_DH"/>
</dbReference>
<dbReference type="PANTHER" id="PTHR10836:SF111">
    <property type="entry name" value="GLYCERALDEHYDE-3-PHOSPHATE DEHYDROGENASE"/>
    <property type="match status" value="1"/>
</dbReference>
<dbReference type="GeneTree" id="ENSGT00940000153298"/>
<evidence type="ECO:0000256" key="7">
    <source>
        <dbReference type="ARBA" id="ARBA00021022"/>
    </source>
</evidence>
<evidence type="ECO:0000256" key="4">
    <source>
        <dbReference type="ARBA" id="ARBA00004869"/>
    </source>
</evidence>
<evidence type="ECO:0000259" key="22">
    <source>
        <dbReference type="Pfam" id="PF02800"/>
    </source>
</evidence>
<sequence length="121" mass="12783">MGVNHEKYDNSLKIVSNASCTTNCLAPLAKVIHDNLGIVEGLMTTVHAITATQKTMDGPSGKLWRDGRGAAQNIIPASTGVAKAIGKFIPELNGKFTGRAFGNPPEYACQRTQISGSLTIL</sequence>
<dbReference type="PANTHER" id="PTHR10836">
    <property type="entry name" value="GLYCERALDEHYDE 3-PHOSPHATE DEHYDROGENASE"/>
    <property type="match status" value="1"/>
</dbReference>
<comment type="subcellular location">
    <subcellularLocation>
        <location evidence="2">Cytoplasm</location>
        <location evidence="2">Cytoskeleton</location>
    </subcellularLocation>
    <subcellularLocation>
        <location evidence="3">Cytoplasm</location>
        <location evidence="3">Cytosol</location>
    </subcellularLocation>
    <subcellularLocation>
        <location evidence="1">Nucleus</location>
    </subcellularLocation>
</comment>
<evidence type="ECO:0000256" key="3">
    <source>
        <dbReference type="ARBA" id="ARBA00004514"/>
    </source>
</evidence>
<dbReference type="Pfam" id="PF02800">
    <property type="entry name" value="Gp_dh_C"/>
    <property type="match status" value="1"/>
</dbReference>
<dbReference type="GO" id="GO:0005829">
    <property type="term" value="C:cytosol"/>
    <property type="evidence" value="ECO:0007669"/>
    <property type="project" value="UniProtKB-SubCell"/>
</dbReference>
<evidence type="ECO:0000256" key="6">
    <source>
        <dbReference type="ARBA" id="ARBA00013119"/>
    </source>
</evidence>
<keyword evidence="9" id="KW-0808">Transferase</keyword>
<comment type="subunit">
    <text evidence="19">Homotetramer. Interacts with TPPP; the interaction is direct. Interacts (when S-nitrosylated) with SIAH1; leading to nuclear translocation. Interacts with RILPL1/GOSPEL, leading to prevent the interaction between GAPDH and SIAH1 and prevent nuclear translocation. Interacts with CHP1; the interaction increases the binding of CHP1 with microtubules. Associates with microtubules. Interacts with EIF1AD, USP25, PRKCI and WARS1. Interacts with phosphorylated RPL13A; inhibited by oxidatively-modified low-densitity lipoprotein (LDL(ox)). Component of the GAIT complex. Interacts with FKBP6; leading to inhibit GAPDH catalytic activity. Interacts with TRAF2, promoting TRAF2 ubiquitination. Interacts with TRAF3, promoting TRAF3 ubiquitination.</text>
</comment>
<evidence type="ECO:0000256" key="20">
    <source>
        <dbReference type="ARBA" id="ARBA00047698"/>
    </source>
</evidence>
<evidence type="ECO:0000256" key="13">
    <source>
        <dbReference type="ARBA" id="ARBA00023002"/>
    </source>
</evidence>
<dbReference type="Ensembl" id="ENSNVIT00000036024.1">
    <property type="protein sequence ID" value="ENSNVIP00000031107.1"/>
    <property type="gene ID" value="ENSNVIG00000023933.1"/>
</dbReference>
<proteinExistence type="inferred from homology"/>
<evidence type="ECO:0000256" key="8">
    <source>
        <dbReference type="ARBA" id="ARBA00022490"/>
    </source>
</evidence>
<evidence type="ECO:0000313" key="23">
    <source>
        <dbReference type="Ensembl" id="ENSNVIP00000031107.1"/>
    </source>
</evidence>
<keyword evidence="14" id="KW-0520">NAD</keyword>
<evidence type="ECO:0000256" key="14">
    <source>
        <dbReference type="ARBA" id="ARBA00023027"/>
    </source>
</evidence>
<evidence type="ECO:0000256" key="16">
    <source>
        <dbReference type="ARBA" id="ARBA00023212"/>
    </source>
</evidence>
<name>A0A8C7BY51_NEOVI</name>
<dbReference type="EC" id="1.2.1.12" evidence="6"/>
<feature type="domain" description="Glyceraldehyde 3-phosphate dehydrogenase catalytic" evidence="22">
    <location>
        <begin position="25"/>
        <end position="101"/>
    </location>
</feature>
<dbReference type="GO" id="GO:0006915">
    <property type="term" value="P:apoptotic process"/>
    <property type="evidence" value="ECO:0007669"/>
    <property type="project" value="UniProtKB-KW"/>
</dbReference>